<proteinExistence type="predicted"/>
<comment type="caution">
    <text evidence="1">The sequence shown here is derived from an EMBL/GenBank/DDBJ whole genome shotgun (WGS) entry which is preliminary data.</text>
</comment>
<dbReference type="InterPro" id="IPR002758">
    <property type="entry name" value="Cation_antiport_E"/>
</dbReference>
<dbReference type="Proteomes" id="UP001597083">
    <property type="component" value="Unassembled WGS sequence"/>
</dbReference>
<evidence type="ECO:0000313" key="2">
    <source>
        <dbReference type="Proteomes" id="UP001597083"/>
    </source>
</evidence>
<protein>
    <submittedName>
        <fullName evidence="1">Na+/H+ antiporter subunit E</fullName>
    </submittedName>
</protein>
<organism evidence="1 2">
    <name type="scientific">Actinomadura adrarensis</name>
    <dbReference type="NCBI Taxonomy" id="1819600"/>
    <lineage>
        <taxon>Bacteria</taxon>
        <taxon>Bacillati</taxon>
        <taxon>Actinomycetota</taxon>
        <taxon>Actinomycetes</taxon>
        <taxon>Streptosporangiales</taxon>
        <taxon>Thermomonosporaceae</taxon>
        <taxon>Actinomadura</taxon>
    </lineage>
</organism>
<dbReference type="EMBL" id="JBHTIR010001245">
    <property type="protein sequence ID" value="MFD0852316.1"/>
    <property type="molecule type" value="Genomic_DNA"/>
</dbReference>
<sequence length="70" mass="7501">RPAPAVGTVPARELSDVSEVIYANSITLTPGTLSLSVDDEDIEVHALQADGIDDLRGGAMLDRVRRLESR</sequence>
<keyword evidence="2" id="KW-1185">Reference proteome</keyword>
<gene>
    <name evidence="1" type="ORF">ACFQ07_08785</name>
</gene>
<name>A0ABW3CFE6_9ACTN</name>
<feature type="non-terminal residue" evidence="1">
    <location>
        <position position="1"/>
    </location>
</feature>
<dbReference type="Pfam" id="PF01899">
    <property type="entry name" value="MNHE"/>
    <property type="match status" value="1"/>
</dbReference>
<reference evidence="2" key="1">
    <citation type="journal article" date="2019" name="Int. J. Syst. Evol. Microbiol.">
        <title>The Global Catalogue of Microorganisms (GCM) 10K type strain sequencing project: providing services to taxonomists for standard genome sequencing and annotation.</title>
        <authorList>
            <consortium name="The Broad Institute Genomics Platform"/>
            <consortium name="The Broad Institute Genome Sequencing Center for Infectious Disease"/>
            <person name="Wu L."/>
            <person name="Ma J."/>
        </authorList>
    </citation>
    <scope>NUCLEOTIDE SEQUENCE [LARGE SCALE GENOMIC DNA]</scope>
    <source>
        <strain evidence="2">JCM 31696</strain>
    </source>
</reference>
<accession>A0ABW3CFE6</accession>
<evidence type="ECO:0000313" key="1">
    <source>
        <dbReference type="EMBL" id="MFD0852316.1"/>
    </source>
</evidence>